<dbReference type="AlphaFoldDB" id="A0AAV8WNP6"/>
<dbReference type="Gene3D" id="3.30.160.60">
    <property type="entry name" value="Classic Zinc Finger"/>
    <property type="match status" value="1"/>
</dbReference>
<organism evidence="2 3">
    <name type="scientific">Rhamnusium bicolor</name>
    <dbReference type="NCBI Taxonomy" id="1586634"/>
    <lineage>
        <taxon>Eukaryota</taxon>
        <taxon>Metazoa</taxon>
        <taxon>Ecdysozoa</taxon>
        <taxon>Arthropoda</taxon>
        <taxon>Hexapoda</taxon>
        <taxon>Insecta</taxon>
        <taxon>Pterygota</taxon>
        <taxon>Neoptera</taxon>
        <taxon>Endopterygota</taxon>
        <taxon>Coleoptera</taxon>
        <taxon>Polyphaga</taxon>
        <taxon>Cucujiformia</taxon>
        <taxon>Chrysomeloidea</taxon>
        <taxon>Cerambycidae</taxon>
        <taxon>Lepturinae</taxon>
        <taxon>Rhagiini</taxon>
        <taxon>Rhamnusium</taxon>
    </lineage>
</organism>
<dbReference type="PROSITE" id="PS00028">
    <property type="entry name" value="ZINC_FINGER_C2H2_1"/>
    <property type="match status" value="1"/>
</dbReference>
<evidence type="ECO:0000313" key="3">
    <source>
        <dbReference type="Proteomes" id="UP001162156"/>
    </source>
</evidence>
<dbReference type="InterPro" id="IPR052797">
    <property type="entry name" value="RegFact_GeneExpr_CellDeath"/>
</dbReference>
<feature type="domain" description="C2H2-type" evidence="1">
    <location>
        <begin position="109"/>
        <end position="131"/>
    </location>
</feature>
<name>A0AAV8WNP6_9CUCU</name>
<dbReference type="InterPro" id="IPR013087">
    <property type="entry name" value="Znf_C2H2_type"/>
</dbReference>
<proteinExistence type="predicted"/>
<sequence length="172" mass="19998">MNDDDFKPTSDCSSSISDDDDFVSTTKIKNKATKTATVKIDKYLQCRFCLKYFAANSNLYRHSRQCQLNSTTNNATLSCPTCCIVFSRSDSLKKHLSACTIKSERRMACWHDCPATFYKKTDMIKHLEIQHKLKVAEEIELKFQNATDFKKWKDDIEKKNILTLFKVQRKRS</sequence>
<reference evidence="2" key="1">
    <citation type="journal article" date="2023" name="Insect Mol. Biol.">
        <title>Genome sequencing provides insights into the evolution of gene families encoding plant cell wall-degrading enzymes in longhorned beetles.</title>
        <authorList>
            <person name="Shin N.R."/>
            <person name="Okamura Y."/>
            <person name="Kirsch R."/>
            <person name="Pauchet Y."/>
        </authorList>
    </citation>
    <scope>NUCLEOTIDE SEQUENCE</scope>
    <source>
        <strain evidence="2">RBIC_L_NR</strain>
    </source>
</reference>
<evidence type="ECO:0000259" key="1">
    <source>
        <dbReference type="PROSITE" id="PS00028"/>
    </source>
</evidence>
<dbReference type="EMBL" id="JANEYF010005505">
    <property type="protein sequence ID" value="KAJ8927915.1"/>
    <property type="molecule type" value="Genomic_DNA"/>
</dbReference>
<dbReference type="Proteomes" id="UP001162156">
    <property type="component" value="Unassembled WGS sequence"/>
</dbReference>
<dbReference type="PANTHER" id="PTHR33936:SF24">
    <property type="entry name" value="C2H2-TYPE DOMAIN-CONTAINING PROTEIN"/>
    <property type="match status" value="1"/>
</dbReference>
<protein>
    <recommendedName>
        <fullName evidence="1">C2H2-type domain-containing protein</fullName>
    </recommendedName>
</protein>
<comment type="caution">
    <text evidence="2">The sequence shown here is derived from an EMBL/GenBank/DDBJ whole genome shotgun (WGS) entry which is preliminary data.</text>
</comment>
<gene>
    <name evidence="2" type="ORF">NQ314_019545</name>
</gene>
<evidence type="ECO:0000313" key="2">
    <source>
        <dbReference type="EMBL" id="KAJ8927915.1"/>
    </source>
</evidence>
<keyword evidence="3" id="KW-1185">Reference proteome</keyword>
<dbReference type="PANTHER" id="PTHR33936">
    <property type="entry name" value="PROTEIN CBG17840"/>
    <property type="match status" value="1"/>
</dbReference>
<accession>A0AAV8WNP6</accession>